<evidence type="ECO:0000256" key="1">
    <source>
        <dbReference type="SAM" id="MobiDB-lite"/>
    </source>
</evidence>
<accession>A0A183U5M3</accession>
<sequence length="82" mass="9343">MLKAETDSAIDSAIVSGFYKFPQREIDEEADSESKQLYRLESTLDSDSESDHRLESTLDSDSSLCDRLPNHPLLVRKHWTVS</sequence>
<evidence type="ECO:0000313" key="4">
    <source>
        <dbReference type="WBParaSite" id="TCNE_0000379301-mRNA-1"/>
    </source>
</evidence>
<reference evidence="4" key="1">
    <citation type="submission" date="2016-06" db="UniProtKB">
        <authorList>
            <consortium name="WormBaseParasite"/>
        </authorList>
    </citation>
    <scope>IDENTIFICATION</scope>
</reference>
<dbReference type="AlphaFoldDB" id="A0A183U5M3"/>
<evidence type="ECO:0000313" key="3">
    <source>
        <dbReference type="Proteomes" id="UP000050794"/>
    </source>
</evidence>
<dbReference type="WBParaSite" id="TCNE_0000379301-mRNA-1">
    <property type="protein sequence ID" value="TCNE_0000379301-mRNA-1"/>
    <property type="gene ID" value="TCNE_0000379301"/>
</dbReference>
<dbReference type="Proteomes" id="UP000050794">
    <property type="component" value="Unassembled WGS sequence"/>
</dbReference>
<gene>
    <name evidence="2" type="ORF">TCNE_LOCUS3793</name>
</gene>
<name>A0A183U5M3_TOXCA</name>
<feature type="region of interest" description="Disordered" evidence="1">
    <location>
        <begin position="42"/>
        <end position="62"/>
    </location>
</feature>
<evidence type="ECO:0000313" key="2">
    <source>
        <dbReference type="EMBL" id="VDM29510.1"/>
    </source>
</evidence>
<keyword evidence="3" id="KW-1185">Reference proteome</keyword>
<dbReference type="EMBL" id="UYWY01005306">
    <property type="protein sequence ID" value="VDM29510.1"/>
    <property type="molecule type" value="Genomic_DNA"/>
</dbReference>
<organism evidence="3 4">
    <name type="scientific">Toxocara canis</name>
    <name type="common">Canine roundworm</name>
    <dbReference type="NCBI Taxonomy" id="6265"/>
    <lineage>
        <taxon>Eukaryota</taxon>
        <taxon>Metazoa</taxon>
        <taxon>Ecdysozoa</taxon>
        <taxon>Nematoda</taxon>
        <taxon>Chromadorea</taxon>
        <taxon>Rhabditida</taxon>
        <taxon>Spirurina</taxon>
        <taxon>Ascaridomorpha</taxon>
        <taxon>Ascaridoidea</taxon>
        <taxon>Toxocaridae</taxon>
        <taxon>Toxocara</taxon>
    </lineage>
</organism>
<protein>
    <submittedName>
        <fullName evidence="2 4">Uncharacterized protein</fullName>
    </submittedName>
</protein>
<reference evidence="2 3" key="2">
    <citation type="submission" date="2018-11" db="EMBL/GenBank/DDBJ databases">
        <authorList>
            <consortium name="Pathogen Informatics"/>
        </authorList>
    </citation>
    <scope>NUCLEOTIDE SEQUENCE [LARGE SCALE GENOMIC DNA]</scope>
</reference>
<proteinExistence type="predicted"/>